<evidence type="ECO:0000313" key="2">
    <source>
        <dbReference type="Proteomes" id="UP000300879"/>
    </source>
</evidence>
<organism evidence="1 2">
    <name type="scientific">Paenibacillus algicola</name>
    <dbReference type="NCBI Taxonomy" id="2565926"/>
    <lineage>
        <taxon>Bacteria</taxon>
        <taxon>Bacillati</taxon>
        <taxon>Bacillota</taxon>
        <taxon>Bacilli</taxon>
        <taxon>Bacillales</taxon>
        <taxon>Paenibacillaceae</taxon>
        <taxon>Paenibacillus</taxon>
    </lineage>
</organism>
<protein>
    <submittedName>
        <fullName evidence="1">Uncharacterized protein</fullName>
    </submittedName>
</protein>
<sequence>MRQITAKHLTFLQIAINVFESDVLRETHWNKDRDLIALRYGADRDCVQIFELGEEVGFFAQMLPATDKNERLETLRKRYGLENQTARPQVAYFSGEMEKQLQANEDKGGWETATDQFLKNQLEKNFRALRLCRSHEEYRRRCANIANYAMMLADNDRREEDERSGLST</sequence>
<proteinExistence type="predicted"/>
<keyword evidence="2" id="KW-1185">Reference proteome</keyword>
<dbReference type="OrthoDB" id="2663315at2"/>
<name>A0A4P8XMV6_9BACL</name>
<gene>
    <name evidence="1" type="ORF">E6C60_3062</name>
</gene>
<dbReference type="AlphaFoldDB" id="A0A4P8XMV6"/>
<evidence type="ECO:0000313" key="1">
    <source>
        <dbReference type="EMBL" id="QCT03773.1"/>
    </source>
</evidence>
<reference evidence="1 2" key="1">
    <citation type="submission" date="2019-05" db="EMBL/GenBank/DDBJ databases">
        <authorList>
            <person name="Chen C."/>
        </authorList>
    </citation>
    <scope>NUCLEOTIDE SEQUENCE [LARGE SCALE GENOMIC DNA]</scope>
    <source>
        <strain evidence="1 2">HB172198</strain>
    </source>
</reference>
<dbReference type="Proteomes" id="UP000300879">
    <property type="component" value="Chromosome"/>
</dbReference>
<accession>A0A4P8XMV6</accession>
<dbReference type="EMBL" id="CP040396">
    <property type="protein sequence ID" value="QCT03773.1"/>
    <property type="molecule type" value="Genomic_DNA"/>
</dbReference>
<dbReference type="KEGG" id="palo:E6C60_3062"/>
<dbReference type="RefSeq" id="WP_138226597.1">
    <property type="nucleotide sequence ID" value="NZ_CP040396.1"/>
</dbReference>